<keyword evidence="11" id="KW-1185">Reference proteome</keyword>
<organism evidence="10 11">
    <name type="scientific">Paenibacillus contaminans</name>
    <dbReference type="NCBI Taxonomy" id="450362"/>
    <lineage>
        <taxon>Bacteria</taxon>
        <taxon>Bacillati</taxon>
        <taxon>Bacillota</taxon>
        <taxon>Bacilli</taxon>
        <taxon>Bacillales</taxon>
        <taxon>Paenibacillaceae</taxon>
        <taxon>Paenibacillus</taxon>
    </lineage>
</organism>
<dbReference type="InterPro" id="IPR038501">
    <property type="entry name" value="Spore_GerAC_C_sf"/>
</dbReference>
<protein>
    <recommendedName>
        <fullName evidence="12">Ger(X)C family spore germination protein</fullName>
    </recommendedName>
</protein>
<keyword evidence="3" id="KW-0309">Germination</keyword>
<dbReference type="OrthoDB" id="9816067at2"/>
<dbReference type="GO" id="GO:0009847">
    <property type="term" value="P:spore germination"/>
    <property type="evidence" value="ECO:0007669"/>
    <property type="project" value="InterPro"/>
</dbReference>
<gene>
    <name evidence="10" type="ORF">DQG23_41520</name>
</gene>
<accession>A0A329LTJ5</accession>
<dbReference type="EMBL" id="QMFB01000066">
    <property type="protein sequence ID" value="RAV08037.1"/>
    <property type="molecule type" value="Genomic_DNA"/>
</dbReference>
<dbReference type="InterPro" id="IPR008844">
    <property type="entry name" value="Spore_GerAC-like"/>
</dbReference>
<dbReference type="RefSeq" id="WP_113036933.1">
    <property type="nucleotide sequence ID" value="NZ_QMFB01000066.1"/>
</dbReference>
<evidence type="ECO:0000256" key="3">
    <source>
        <dbReference type="ARBA" id="ARBA00022544"/>
    </source>
</evidence>
<dbReference type="PROSITE" id="PS51257">
    <property type="entry name" value="PROKAR_LIPOPROTEIN"/>
    <property type="match status" value="1"/>
</dbReference>
<evidence type="ECO:0000313" key="10">
    <source>
        <dbReference type="EMBL" id="RAV08037.1"/>
    </source>
</evidence>
<feature type="domain" description="Spore germination GerAC-like C-terminal" evidence="8">
    <location>
        <begin position="219"/>
        <end position="384"/>
    </location>
</feature>
<dbReference type="InterPro" id="IPR057336">
    <property type="entry name" value="GerAC_N"/>
</dbReference>
<evidence type="ECO:0000256" key="4">
    <source>
        <dbReference type="ARBA" id="ARBA00022729"/>
    </source>
</evidence>
<evidence type="ECO:0000256" key="5">
    <source>
        <dbReference type="ARBA" id="ARBA00023136"/>
    </source>
</evidence>
<feature type="domain" description="Spore germination protein N-terminal" evidence="9">
    <location>
        <begin position="27"/>
        <end position="197"/>
    </location>
</feature>
<dbReference type="Pfam" id="PF25198">
    <property type="entry name" value="Spore_GerAC_N"/>
    <property type="match status" value="1"/>
</dbReference>
<keyword evidence="7" id="KW-0449">Lipoprotein</keyword>
<dbReference type="NCBIfam" id="TIGR02887">
    <property type="entry name" value="spore_ger_x_C"/>
    <property type="match status" value="1"/>
</dbReference>
<evidence type="ECO:0000256" key="1">
    <source>
        <dbReference type="ARBA" id="ARBA00004635"/>
    </source>
</evidence>
<name>A0A329LTJ5_9BACL</name>
<dbReference type="Gene3D" id="3.30.300.210">
    <property type="entry name" value="Nutrient germinant receptor protein C, domain 3"/>
    <property type="match status" value="1"/>
</dbReference>
<comment type="caution">
    <text evidence="10">The sequence shown here is derived from an EMBL/GenBank/DDBJ whole genome shotgun (WGS) entry which is preliminary data.</text>
</comment>
<sequence>MASVMRRSVAMFLLLAFIPLLGGCWSRIEINDRAFVTGVFVDKGKEPGTLELTLAFPLPNRLSTDVQTGPQSTGQPYATVTKQGVNFAAALRKIQADLTRRIAWGHTRIVVIGRELAEEGIRPVLEFVARQPSFQLKTFVMVAPEKALEITKLTPVFERTPYEVLREFGAQPALIATNVRDFLTALDDAPDMYANLLTFGETEMVSEKGKRSPWAGTYGAAVFREGRMVGTLDVDETRALFWIEGGMKNSLITVRMPDNGELVSVLFVPSKPLIKPKLEGDGRIVFEISIRGVGDIVSSESDMDLVSSENIKYIQKRFSSQLEDYMLKGLTETQKYGSDVLQLGKFVSWRYPKKWEQISRNWRDVYKEEVSFRLHADLEITRLGKETNPLWVKLKPSE</sequence>
<dbReference type="Pfam" id="PF05504">
    <property type="entry name" value="Spore_GerAC"/>
    <property type="match status" value="1"/>
</dbReference>
<comment type="similarity">
    <text evidence="2">Belongs to the GerABKC lipoprotein family.</text>
</comment>
<evidence type="ECO:0000259" key="8">
    <source>
        <dbReference type="Pfam" id="PF05504"/>
    </source>
</evidence>
<dbReference type="PANTHER" id="PTHR35789">
    <property type="entry name" value="SPORE GERMINATION PROTEIN B3"/>
    <property type="match status" value="1"/>
</dbReference>
<dbReference type="InterPro" id="IPR046953">
    <property type="entry name" value="Spore_GerAC-like_C"/>
</dbReference>
<dbReference type="Proteomes" id="UP000250369">
    <property type="component" value="Unassembled WGS sequence"/>
</dbReference>
<evidence type="ECO:0000313" key="11">
    <source>
        <dbReference type="Proteomes" id="UP000250369"/>
    </source>
</evidence>
<evidence type="ECO:0000256" key="6">
    <source>
        <dbReference type="ARBA" id="ARBA00023139"/>
    </source>
</evidence>
<keyword evidence="6" id="KW-0564">Palmitate</keyword>
<dbReference type="GO" id="GO:0016020">
    <property type="term" value="C:membrane"/>
    <property type="evidence" value="ECO:0007669"/>
    <property type="project" value="UniProtKB-SubCell"/>
</dbReference>
<dbReference type="PANTHER" id="PTHR35789:SF1">
    <property type="entry name" value="SPORE GERMINATION PROTEIN B3"/>
    <property type="match status" value="1"/>
</dbReference>
<evidence type="ECO:0000259" key="9">
    <source>
        <dbReference type="Pfam" id="PF25198"/>
    </source>
</evidence>
<dbReference type="AlphaFoldDB" id="A0A329LTJ5"/>
<reference evidence="10 11" key="1">
    <citation type="journal article" date="2009" name="Int. J. Syst. Evol. Microbiol.">
        <title>Paenibacillus contaminans sp. nov., isolated from a contaminated laboratory plate.</title>
        <authorList>
            <person name="Chou J.H."/>
            <person name="Lee J.H."/>
            <person name="Lin M.C."/>
            <person name="Chang P.S."/>
            <person name="Arun A.B."/>
            <person name="Young C.C."/>
            <person name="Chen W.M."/>
        </authorList>
    </citation>
    <scope>NUCLEOTIDE SEQUENCE [LARGE SCALE GENOMIC DNA]</scope>
    <source>
        <strain evidence="10 11">CKOBP-6</strain>
    </source>
</reference>
<keyword evidence="5" id="KW-0472">Membrane</keyword>
<evidence type="ECO:0000256" key="7">
    <source>
        <dbReference type="ARBA" id="ARBA00023288"/>
    </source>
</evidence>
<proteinExistence type="inferred from homology"/>
<comment type="subcellular location">
    <subcellularLocation>
        <location evidence="1">Membrane</location>
        <topology evidence="1">Lipid-anchor</topology>
    </subcellularLocation>
</comment>
<evidence type="ECO:0008006" key="12">
    <source>
        <dbReference type="Google" id="ProtNLM"/>
    </source>
</evidence>
<evidence type="ECO:0000256" key="2">
    <source>
        <dbReference type="ARBA" id="ARBA00007886"/>
    </source>
</evidence>
<keyword evidence="4" id="KW-0732">Signal</keyword>